<comment type="caution">
    <text evidence="1">The sequence shown here is derived from an EMBL/GenBank/DDBJ whole genome shotgun (WGS) entry which is preliminary data.</text>
</comment>
<dbReference type="Proteomes" id="UP001497382">
    <property type="component" value="Unassembled WGS sequence"/>
</dbReference>
<sequence length="237" mass="27989">GLELAEVRFAFPLIRCHSLTTKPFSMATSPDNSLITILTSPLDKIYLTDQAYIDIEEDFSLQDKFNCLVRESIIYFLKLQDDKIVYYKIEDVFHAEECGRYKEHLRHHLRKQIFGSPEKINERSFADIINHFSVNQPKMKLFCRYGYYYLVKKYFTEGVQYVRPGEMHTYKAIGKPLYIYQANCQLDLKSFKTNYETLARQEKILPGVTKNIPSNTYYFVLARCHTIFKKVSKHTRS</sequence>
<organism evidence="1 2">
    <name type="scientific">Larinioides sclopetarius</name>
    <dbReference type="NCBI Taxonomy" id="280406"/>
    <lineage>
        <taxon>Eukaryota</taxon>
        <taxon>Metazoa</taxon>
        <taxon>Ecdysozoa</taxon>
        <taxon>Arthropoda</taxon>
        <taxon>Chelicerata</taxon>
        <taxon>Arachnida</taxon>
        <taxon>Araneae</taxon>
        <taxon>Araneomorphae</taxon>
        <taxon>Entelegynae</taxon>
        <taxon>Araneoidea</taxon>
        <taxon>Araneidae</taxon>
        <taxon>Larinioides</taxon>
    </lineage>
</organism>
<gene>
    <name evidence="1" type="ORF">LARSCL_LOCUS16833</name>
</gene>
<dbReference type="AlphaFoldDB" id="A0AAV2B4R9"/>
<dbReference type="EMBL" id="CAXIEN010000273">
    <property type="protein sequence ID" value="CAL1291009.1"/>
    <property type="molecule type" value="Genomic_DNA"/>
</dbReference>
<keyword evidence="2" id="KW-1185">Reference proteome</keyword>
<accession>A0AAV2B4R9</accession>
<reference evidence="1 2" key="1">
    <citation type="submission" date="2024-04" db="EMBL/GenBank/DDBJ databases">
        <authorList>
            <person name="Rising A."/>
            <person name="Reimegard J."/>
            <person name="Sonavane S."/>
            <person name="Akerstrom W."/>
            <person name="Nylinder S."/>
            <person name="Hedman E."/>
            <person name="Kallberg Y."/>
        </authorList>
    </citation>
    <scope>NUCLEOTIDE SEQUENCE [LARGE SCALE GENOMIC DNA]</scope>
</reference>
<name>A0AAV2B4R9_9ARAC</name>
<evidence type="ECO:0000313" key="2">
    <source>
        <dbReference type="Proteomes" id="UP001497382"/>
    </source>
</evidence>
<evidence type="ECO:0000313" key="1">
    <source>
        <dbReference type="EMBL" id="CAL1291009.1"/>
    </source>
</evidence>
<protein>
    <submittedName>
        <fullName evidence="1">Uncharacterized protein</fullName>
    </submittedName>
</protein>
<feature type="non-terminal residue" evidence="1">
    <location>
        <position position="1"/>
    </location>
</feature>
<proteinExistence type="predicted"/>